<evidence type="ECO:0000313" key="5">
    <source>
        <dbReference type="EMBL" id="SIQ39031.1"/>
    </source>
</evidence>
<keyword evidence="6" id="KW-1185">Reference proteome</keyword>
<dbReference type="NCBIfam" id="NF033788">
    <property type="entry name" value="HTH_metalloreg"/>
    <property type="match status" value="1"/>
</dbReference>
<gene>
    <name evidence="5" type="ORF">SAMN05920897_10830</name>
</gene>
<dbReference type="InterPro" id="IPR001845">
    <property type="entry name" value="HTH_ArsR_DNA-bd_dom"/>
</dbReference>
<evidence type="ECO:0000256" key="3">
    <source>
        <dbReference type="ARBA" id="ARBA00023163"/>
    </source>
</evidence>
<organism evidence="5 6">
    <name type="scientific">Alkalispirochaeta americana</name>
    <dbReference type="NCBI Taxonomy" id="159291"/>
    <lineage>
        <taxon>Bacteria</taxon>
        <taxon>Pseudomonadati</taxon>
        <taxon>Spirochaetota</taxon>
        <taxon>Spirochaetia</taxon>
        <taxon>Spirochaetales</taxon>
        <taxon>Spirochaetaceae</taxon>
        <taxon>Alkalispirochaeta</taxon>
    </lineage>
</organism>
<dbReference type="STRING" id="159291.SAMN05920897_10830"/>
<dbReference type="PANTHER" id="PTHR43132">
    <property type="entry name" value="ARSENICAL RESISTANCE OPERON REPRESSOR ARSR-RELATED"/>
    <property type="match status" value="1"/>
</dbReference>
<dbReference type="GO" id="GO:0003677">
    <property type="term" value="F:DNA binding"/>
    <property type="evidence" value="ECO:0007669"/>
    <property type="project" value="UniProtKB-KW"/>
</dbReference>
<dbReference type="PRINTS" id="PR00778">
    <property type="entry name" value="HTHARSR"/>
</dbReference>
<dbReference type="SMART" id="SM00418">
    <property type="entry name" value="HTH_ARSR"/>
    <property type="match status" value="1"/>
</dbReference>
<dbReference type="GO" id="GO:0003700">
    <property type="term" value="F:DNA-binding transcription factor activity"/>
    <property type="evidence" value="ECO:0007669"/>
    <property type="project" value="InterPro"/>
</dbReference>
<dbReference type="EMBL" id="FTMS01000008">
    <property type="protein sequence ID" value="SIQ39031.1"/>
    <property type="molecule type" value="Genomic_DNA"/>
</dbReference>
<dbReference type="SUPFAM" id="SSF46785">
    <property type="entry name" value="Winged helix' DNA-binding domain"/>
    <property type="match status" value="1"/>
</dbReference>
<feature type="domain" description="HTH arsR-type" evidence="4">
    <location>
        <begin position="11"/>
        <end position="105"/>
    </location>
</feature>
<protein>
    <submittedName>
        <fullName evidence="5">Transcriptional regulator, ArsR family</fullName>
    </submittedName>
</protein>
<keyword evidence="3" id="KW-0804">Transcription</keyword>
<dbReference type="Gene3D" id="1.10.10.10">
    <property type="entry name" value="Winged helix-like DNA-binding domain superfamily/Winged helix DNA-binding domain"/>
    <property type="match status" value="1"/>
</dbReference>
<proteinExistence type="predicted"/>
<dbReference type="PANTHER" id="PTHR43132:SF6">
    <property type="entry name" value="HTH-TYPE TRANSCRIPTIONAL REPRESSOR CZRA"/>
    <property type="match status" value="1"/>
</dbReference>
<keyword evidence="2" id="KW-0238">DNA-binding</keyword>
<evidence type="ECO:0000256" key="1">
    <source>
        <dbReference type="ARBA" id="ARBA00023015"/>
    </source>
</evidence>
<dbReference type="InterPro" id="IPR051011">
    <property type="entry name" value="Metal_resp_trans_reg"/>
</dbReference>
<dbReference type="InterPro" id="IPR011991">
    <property type="entry name" value="ArsR-like_HTH"/>
</dbReference>
<evidence type="ECO:0000313" key="6">
    <source>
        <dbReference type="Proteomes" id="UP000186400"/>
    </source>
</evidence>
<keyword evidence="1" id="KW-0805">Transcription regulation</keyword>
<dbReference type="Proteomes" id="UP000186400">
    <property type="component" value="Unassembled WGS sequence"/>
</dbReference>
<dbReference type="InterPro" id="IPR036390">
    <property type="entry name" value="WH_DNA-bd_sf"/>
</dbReference>
<evidence type="ECO:0000256" key="2">
    <source>
        <dbReference type="ARBA" id="ARBA00023125"/>
    </source>
</evidence>
<dbReference type="PROSITE" id="PS50987">
    <property type="entry name" value="HTH_ARSR_2"/>
    <property type="match status" value="1"/>
</dbReference>
<dbReference type="CDD" id="cd00090">
    <property type="entry name" value="HTH_ARSR"/>
    <property type="match status" value="1"/>
</dbReference>
<dbReference type="AlphaFoldDB" id="A0A1N6SD86"/>
<evidence type="ECO:0000259" key="4">
    <source>
        <dbReference type="PROSITE" id="PS50987"/>
    </source>
</evidence>
<name>A0A1N6SD86_9SPIO</name>
<accession>A0A1N6SD86</accession>
<dbReference type="OrthoDB" id="9794330at2"/>
<sequence>MVLRDRRQRLPPKEVTARAARFFRGMADPTRLRILVALAQESTCVGDLCILLSMEQSAVSHQLRLLRELRLVSAQRRGRHMVYSLEDDHVLQLVQGAVAHASHSPCRG</sequence>
<dbReference type="InterPro" id="IPR036388">
    <property type="entry name" value="WH-like_DNA-bd_sf"/>
</dbReference>
<dbReference type="Pfam" id="PF01022">
    <property type="entry name" value="HTH_5"/>
    <property type="match status" value="1"/>
</dbReference>
<reference evidence="5 6" key="1">
    <citation type="submission" date="2017-01" db="EMBL/GenBank/DDBJ databases">
        <authorList>
            <person name="Mah S.A."/>
            <person name="Swanson W.J."/>
            <person name="Moy G.W."/>
            <person name="Vacquier V.D."/>
        </authorList>
    </citation>
    <scope>NUCLEOTIDE SEQUENCE [LARGE SCALE GENOMIC DNA]</scope>
    <source>
        <strain evidence="5 6">ASpG1</strain>
    </source>
</reference>